<dbReference type="Proteomes" id="UP000036947">
    <property type="component" value="Unassembled WGS sequence"/>
</dbReference>
<evidence type="ECO:0000313" key="10">
    <source>
        <dbReference type="EMBL" id="KND87786.1"/>
    </source>
</evidence>
<sequence>METKGRDGQTIDTQRFADEDFFSARKKLSNDVLSAAGVNVVPDDPALPCLTLRMWVIGIGFCVIGSGVNTLYTFRFPSISLSQSAIQFLAYPVGKACEVVLPDWGVTILGSRHSLNPGPFNYKENILIYILANLSFMTRLSVDVLTEQRAFDGYEAGWGFEITMSLATILFGFALAGIGRAFVVEPPDLIWPGVLGNTALSAALHGSNKTEQSESSQRSSGYRFFLWTFAAGFSWYWLPNFLFPALGYFTWICWISPRSTVVNQIFGMNSGIGVFPFTFDWSQISYIGSPLVVPTWVILNIVASLVFWIYIITPAMYYSNTWHSAYLPLQSNSIFDNMGKLYNVSRVINKKGGYTFDSDKYDAYSDIRLPVTYALSKFGLSFATIASLISWTLFEKRAEIGTILRRVKLSSILGRAATSGQKAHFDDTSFRYKDVPMWWYIVSAVLALFFAIFASEYYPVQLRWYGALLALAVSAIFFIPIAWVFATTNTKIGIELLCRIIAGYVWEGKVLANLWFFSLGSISGVKGLAFAQDLKLGIYCNIPPRNLFLVQIVGLVIGTVSQVSVLNWALTHIPNICTLDAPNGFTCPFSRTYFNTSMVWGALGPRKFFSPAAPYRSLLWFFLLGFLLPAAVYGLKKVFPEARWLRRIQVPLFLGGLGYIPPASGTNYGSWAIVGLLFGLLVKKRYNSWWKKYNFVLSTSLDCSTAISGILIFFAIVYTGASKGFEWWGTTVYKVGDLCFK</sequence>
<feature type="transmembrane region" description="Helical" evidence="9">
    <location>
        <begin position="54"/>
        <end position="74"/>
    </location>
</feature>
<dbReference type="GO" id="GO:0035673">
    <property type="term" value="F:oligopeptide transmembrane transporter activity"/>
    <property type="evidence" value="ECO:0007669"/>
    <property type="project" value="InterPro"/>
</dbReference>
<dbReference type="InterPro" id="IPR004813">
    <property type="entry name" value="OPT"/>
</dbReference>
<gene>
    <name evidence="10" type="ORF">TOPH_07585</name>
</gene>
<organism evidence="10 11">
    <name type="scientific">Tolypocladium ophioglossoides (strain CBS 100239)</name>
    <name type="common">Snaketongue truffleclub</name>
    <name type="synonym">Elaphocordyceps ophioglossoides</name>
    <dbReference type="NCBI Taxonomy" id="1163406"/>
    <lineage>
        <taxon>Eukaryota</taxon>
        <taxon>Fungi</taxon>
        <taxon>Dikarya</taxon>
        <taxon>Ascomycota</taxon>
        <taxon>Pezizomycotina</taxon>
        <taxon>Sordariomycetes</taxon>
        <taxon>Hypocreomycetidae</taxon>
        <taxon>Hypocreales</taxon>
        <taxon>Ophiocordycipitaceae</taxon>
        <taxon>Tolypocladium</taxon>
    </lineage>
</organism>
<evidence type="ECO:0000256" key="8">
    <source>
        <dbReference type="ARBA" id="ARBA00023136"/>
    </source>
</evidence>
<feature type="transmembrane region" description="Helical" evidence="9">
    <location>
        <begin position="291"/>
        <end position="312"/>
    </location>
</feature>
<evidence type="ECO:0000256" key="6">
    <source>
        <dbReference type="ARBA" id="ARBA00022927"/>
    </source>
</evidence>
<proteinExistence type="inferred from homology"/>
<dbReference type="PANTHER" id="PTHR22601">
    <property type="entry name" value="ISP4 LIKE PROTEIN"/>
    <property type="match status" value="1"/>
</dbReference>
<accession>A0A0L0N179</accession>
<feature type="transmembrane region" description="Helical" evidence="9">
    <location>
        <begin position="374"/>
        <end position="394"/>
    </location>
</feature>
<evidence type="ECO:0000256" key="7">
    <source>
        <dbReference type="ARBA" id="ARBA00022989"/>
    </source>
</evidence>
<dbReference type="EMBL" id="LFRF01000032">
    <property type="protein sequence ID" value="KND87786.1"/>
    <property type="molecule type" value="Genomic_DNA"/>
</dbReference>
<feature type="transmembrane region" description="Helical" evidence="9">
    <location>
        <begin position="158"/>
        <end position="183"/>
    </location>
</feature>
<keyword evidence="5" id="KW-0571">Peptide transport</keyword>
<dbReference type="OrthoDB" id="9986677at2759"/>
<feature type="transmembrane region" description="Helical" evidence="9">
    <location>
        <begin position="126"/>
        <end position="146"/>
    </location>
</feature>
<name>A0A0L0N179_TOLOC</name>
<protein>
    <submittedName>
        <fullName evidence="10">Sexual differentiation process protein isp4</fullName>
    </submittedName>
</protein>
<feature type="transmembrane region" description="Helical" evidence="9">
    <location>
        <begin position="695"/>
        <end position="718"/>
    </location>
</feature>
<keyword evidence="11" id="KW-1185">Reference proteome</keyword>
<feature type="transmembrane region" description="Helical" evidence="9">
    <location>
        <begin position="438"/>
        <end position="458"/>
    </location>
</feature>
<dbReference type="GO" id="GO:0016020">
    <property type="term" value="C:membrane"/>
    <property type="evidence" value="ECO:0007669"/>
    <property type="project" value="UniProtKB-SubCell"/>
</dbReference>
<evidence type="ECO:0000256" key="3">
    <source>
        <dbReference type="ARBA" id="ARBA00022448"/>
    </source>
</evidence>
<reference evidence="10 11" key="1">
    <citation type="journal article" date="2015" name="BMC Genomics">
        <title>The genome of the truffle-parasite Tolypocladium ophioglossoides and the evolution of antifungal peptaibiotics.</title>
        <authorList>
            <person name="Quandt C.A."/>
            <person name="Bushley K.E."/>
            <person name="Spatafora J.W."/>
        </authorList>
    </citation>
    <scope>NUCLEOTIDE SEQUENCE [LARGE SCALE GENOMIC DNA]</scope>
    <source>
        <strain evidence="10 11">CBS 100239</strain>
    </source>
</reference>
<dbReference type="AlphaFoldDB" id="A0A0L0N179"/>
<keyword evidence="6" id="KW-0653">Protein transport</keyword>
<evidence type="ECO:0000256" key="2">
    <source>
        <dbReference type="ARBA" id="ARBA00008807"/>
    </source>
</evidence>
<dbReference type="GO" id="GO:0015031">
    <property type="term" value="P:protein transport"/>
    <property type="evidence" value="ECO:0007669"/>
    <property type="project" value="UniProtKB-KW"/>
</dbReference>
<keyword evidence="8 9" id="KW-0472">Membrane</keyword>
<dbReference type="NCBIfam" id="TIGR00728">
    <property type="entry name" value="OPT_sfam"/>
    <property type="match status" value="1"/>
</dbReference>
<keyword evidence="7 9" id="KW-1133">Transmembrane helix</keyword>
<comment type="subcellular location">
    <subcellularLocation>
        <location evidence="1">Membrane</location>
        <topology evidence="1">Multi-pass membrane protein</topology>
    </subcellularLocation>
</comment>
<comment type="caution">
    <text evidence="10">The sequence shown here is derived from an EMBL/GenBank/DDBJ whole genome shotgun (WGS) entry which is preliminary data.</text>
</comment>
<evidence type="ECO:0000256" key="5">
    <source>
        <dbReference type="ARBA" id="ARBA00022856"/>
    </source>
</evidence>
<dbReference type="Pfam" id="PF03169">
    <property type="entry name" value="OPT"/>
    <property type="match status" value="1"/>
</dbReference>
<feature type="transmembrane region" description="Helical" evidence="9">
    <location>
        <begin position="547"/>
        <end position="570"/>
    </location>
</feature>
<evidence type="ECO:0000256" key="9">
    <source>
        <dbReference type="SAM" id="Phobius"/>
    </source>
</evidence>
<keyword evidence="4 9" id="KW-0812">Transmembrane</keyword>
<comment type="similarity">
    <text evidence="2">Belongs to the oligopeptide OPT transporter family.</text>
</comment>
<dbReference type="NCBIfam" id="TIGR00727">
    <property type="entry name" value="ISP4_OPT"/>
    <property type="match status" value="1"/>
</dbReference>
<dbReference type="InterPro" id="IPR004648">
    <property type="entry name" value="Oligpept_transpt"/>
</dbReference>
<feature type="transmembrane region" description="Helical" evidence="9">
    <location>
        <begin position="617"/>
        <end position="635"/>
    </location>
</feature>
<evidence type="ECO:0000256" key="1">
    <source>
        <dbReference type="ARBA" id="ARBA00004141"/>
    </source>
</evidence>
<feature type="transmembrane region" description="Helical" evidence="9">
    <location>
        <begin position="464"/>
        <end position="486"/>
    </location>
</feature>
<keyword evidence="3" id="KW-0813">Transport</keyword>
<evidence type="ECO:0000313" key="11">
    <source>
        <dbReference type="Proteomes" id="UP000036947"/>
    </source>
</evidence>
<evidence type="ECO:0000256" key="4">
    <source>
        <dbReference type="ARBA" id="ARBA00022692"/>
    </source>
</evidence>
<feature type="transmembrane region" description="Helical" evidence="9">
    <location>
        <begin position="668"/>
        <end position="683"/>
    </location>
</feature>